<name>A0AAQ3S7D4_VIGMU</name>
<gene>
    <name evidence="1" type="ORF">V8G54_006495</name>
</gene>
<keyword evidence="2" id="KW-1185">Reference proteome</keyword>
<dbReference type="AlphaFoldDB" id="A0AAQ3S7D4"/>
<evidence type="ECO:0000313" key="1">
    <source>
        <dbReference type="EMBL" id="WVZ19173.1"/>
    </source>
</evidence>
<protein>
    <submittedName>
        <fullName evidence="1">Uncharacterized protein</fullName>
    </submittedName>
</protein>
<proteinExistence type="predicted"/>
<sequence length="224" mass="25223">MTQCNVAGNPLDANAKLRLDEDEESVDETGYKQIIGSLRFLFNSRPDLAYGVGLLSRFMSKPKRSHLTTAKRILRYVKGTSVERKSTSGSIFFINDAPVSRSSKKQTIVALSSSKAEYVAGCGALCQGIWLCEILKHLRTQYEESFELRMDNTSAMSLAKNPISHGRSTHIDVKFHFLREMVNQGKVVLKYCKIESQLADLFTKALNQTRFEFLISEVGIFVVR</sequence>
<dbReference type="Proteomes" id="UP001374535">
    <property type="component" value="Chromosome 2"/>
</dbReference>
<organism evidence="1 2">
    <name type="scientific">Vigna mungo</name>
    <name type="common">Black gram</name>
    <name type="synonym">Phaseolus mungo</name>
    <dbReference type="NCBI Taxonomy" id="3915"/>
    <lineage>
        <taxon>Eukaryota</taxon>
        <taxon>Viridiplantae</taxon>
        <taxon>Streptophyta</taxon>
        <taxon>Embryophyta</taxon>
        <taxon>Tracheophyta</taxon>
        <taxon>Spermatophyta</taxon>
        <taxon>Magnoliopsida</taxon>
        <taxon>eudicotyledons</taxon>
        <taxon>Gunneridae</taxon>
        <taxon>Pentapetalae</taxon>
        <taxon>rosids</taxon>
        <taxon>fabids</taxon>
        <taxon>Fabales</taxon>
        <taxon>Fabaceae</taxon>
        <taxon>Papilionoideae</taxon>
        <taxon>50 kb inversion clade</taxon>
        <taxon>NPAAA clade</taxon>
        <taxon>indigoferoid/millettioid clade</taxon>
        <taxon>Phaseoleae</taxon>
        <taxon>Vigna</taxon>
    </lineage>
</organism>
<accession>A0AAQ3S7D4</accession>
<dbReference type="CDD" id="cd09272">
    <property type="entry name" value="RNase_HI_RT_Ty1"/>
    <property type="match status" value="1"/>
</dbReference>
<dbReference type="EMBL" id="CP144699">
    <property type="protein sequence ID" value="WVZ19173.1"/>
    <property type="molecule type" value="Genomic_DNA"/>
</dbReference>
<dbReference type="PANTHER" id="PTHR11439:SF515">
    <property type="entry name" value="GAG-POL POLYPROTEIN"/>
    <property type="match status" value="1"/>
</dbReference>
<dbReference type="PANTHER" id="PTHR11439">
    <property type="entry name" value="GAG-POL-RELATED RETROTRANSPOSON"/>
    <property type="match status" value="1"/>
</dbReference>
<reference evidence="1 2" key="1">
    <citation type="journal article" date="2023" name="Life. Sci Alliance">
        <title>Evolutionary insights into 3D genome organization and epigenetic landscape of Vigna mungo.</title>
        <authorList>
            <person name="Junaid A."/>
            <person name="Singh B."/>
            <person name="Bhatia S."/>
        </authorList>
    </citation>
    <scope>NUCLEOTIDE SEQUENCE [LARGE SCALE GENOMIC DNA]</scope>
    <source>
        <strain evidence="1">Urdbean</strain>
    </source>
</reference>
<evidence type="ECO:0000313" key="2">
    <source>
        <dbReference type="Proteomes" id="UP001374535"/>
    </source>
</evidence>